<dbReference type="InterPro" id="IPR036390">
    <property type="entry name" value="WH_DNA-bd_sf"/>
</dbReference>
<dbReference type="EMBL" id="LIZX01000234">
    <property type="protein sequence ID" value="KPJ63481.1"/>
    <property type="molecule type" value="Genomic_DNA"/>
</dbReference>
<organism evidence="2 3">
    <name type="scientific">candidate division WOR-1 bacterium DG_54_3</name>
    <dbReference type="NCBI Taxonomy" id="1703775"/>
    <lineage>
        <taxon>Bacteria</taxon>
        <taxon>Bacillati</taxon>
        <taxon>Saganbacteria</taxon>
    </lineage>
</organism>
<evidence type="ECO:0000259" key="1">
    <source>
        <dbReference type="Pfam" id="PF09107"/>
    </source>
</evidence>
<dbReference type="Gene3D" id="1.10.10.10">
    <property type="entry name" value="Winged helix-like DNA-binding domain superfamily/Winged helix DNA-binding domain"/>
    <property type="match status" value="1"/>
</dbReference>
<gene>
    <name evidence="2" type="ORF">AMJ44_14400</name>
</gene>
<proteinExistence type="predicted"/>
<dbReference type="InterPro" id="IPR015191">
    <property type="entry name" value="SelB_WHD4"/>
</dbReference>
<dbReference type="Proteomes" id="UP000051861">
    <property type="component" value="Unassembled WGS sequence"/>
</dbReference>
<dbReference type="InterPro" id="IPR036388">
    <property type="entry name" value="WH-like_DNA-bd_sf"/>
</dbReference>
<feature type="non-terminal residue" evidence="2">
    <location>
        <position position="1"/>
    </location>
</feature>
<comment type="caution">
    <text evidence="2">The sequence shown here is derived from an EMBL/GenBank/DDBJ whole genome shotgun (WGS) entry which is preliminary data.</text>
</comment>
<dbReference type="GO" id="GO:0003746">
    <property type="term" value="F:translation elongation factor activity"/>
    <property type="evidence" value="ECO:0007669"/>
    <property type="project" value="InterPro"/>
</dbReference>
<dbReference type="GO" id="GO:0003723">
    <property type="term" value="F:RNA binding"/>
    <property type="evidence" value="ECO:0007669"/>
    <property type="project" value="InterPro"/>
</dbReference>
<name>A0A0S7XN04_UNCSA</name>
<feature type="domain" description="Elongation factor SelB fourth winged-helix" evidence="1">
    <location>
        <begin position="35"/>
        <end position="80"/>
    </location>
</feature>
<dbReference type="SUPFAM" id="SSF46785">
    <property type="entry name" value="Winged helix' DNA-binding domain"/>
    <property type="match status" value="1"/>
</dbReference>
<evidence type="ECO:0000313" key="3">
    <source>
        <dbReference type="Proteomes" id="UP000051861"/>
    </source>
</evidence>
<dbReference type="Pfam" id="PF09107">
    <property type="entry name" value="WHD_3rd_SelB"/>
    <property type="match status" value="1"/>
</dbReference>
<dbReference type="GO" id="GO:0005525">
    <property type="term" value="F:GTP binding"/>
    <property type="evidence" value="ECO:0007669"/>
    <property type="project" value="InterPro"/>
</dbReference>
<evidence type="ECO:0000313" key="2">
    <source>
        <dbReference type="EMBL" id="KPJ63481.1"/>
    </source>
</evidence>
<sequence length="83" mass="9614">ILMFLIQGGKLIELKDGVLFRKEDFEKIKNKIVDFIDKNGPATVSQLREHLSTTRKYMVPILEKLDQLGVTEREGDKRVLSNR</sequence>
<reference evidence="2 3" key="1">
    <citation type="journal article" date="2015" name="Microbiome">
        <title>Genomic resolution of linkages in carbon, nitrogen, and sulfur cycling among widespread estuary sediment bacteria.</title>
        <authorList>
            <person name="Baker B.J."/>
            <person name="Lazar C.S."/>
            <person name="Teske A.P."/>
            <person name="Dick G.J."/>
        </authorList>
    </citation>
    <scope>NUCLEOTIDE SEQUENCE [LARGE SCALE GENOMIC DNA]</scope>
    <source>
        <strain evidence="2">DG_54_3</strain>
    </source>
</reference>
<protein>
    <recommendedName>
        <fullName evidence="1">Elongation factor SelB fourth winged-helix domain-containing protein</fullName>
    </recommendedName>
</protein>
<accession>A0A0S7XN04</accession>
<dbReference type="GO" id="GO:0001514">
    <property type="term" value="P:selenocysteine incorporation"/>
    <property type="evidence" value="ECO:0007669"/>
    <property type="project" value="InterPro"/>
</dbReference>
<dbReference type="GO" id="GO:0005737">
    <property type="term" value="C:cytoplasm"/>
    <property type="evidence" value="ECO:0007669"/>
    <property type="project" value="InterPro"/>
</dbReference>
<dbReference type="AlphaFoldDB" id="A0A0S7XN04"/>